<accession>A0ABW3Y6N9</accession>
<reference evidence="3" key="1">
    <citation type="journal article" date="2019" name="Int. J. Syst. Evol. Microbiol.">
        <title>The Global Catalogue of Microorganisms (GCM) 10K type strain sequencing project: providing services to taxonomists for standard genome sequencing and annotation.</title>
        <authorList>
            <consortium name="The Broad Institute Genomics Platform"/>
            <consortium name="The Broad Institute Genome Sequencing Center for Infectious Disease"/>
            <person name="Wu L."/>
            <person name="Ma J."/>
        </authorList>
    </citation>
    <scope>NUCLEOTIDE SEQUENCE [LARGE SCALE GENOMIC DNA]</scope>
    <source>
        <strain evidence="3">CCUG 61485</strain>
    </source>
</reference>
<gene>
    <name evidence="2" type="ORF">ACFQ39_12515</name>
</gene>
<keyword evidence="1" id="KW-0812">Transmembrane</keyword>
<evidence type="ECO:0008006" key="4">
    <source>
        <dbReference type="Google" id="ProtNLM"/>
    </source>
</evidence>
<evidence type="ECO:0000313" key="2">
    <source>
        <dbReference type="EMBL" id="MFD1316444.1"/>
    </source>
</evidence>
<keyword evidence="1" id="KW-1133">Transmembrane helix</keyword>
<comment type="caution">
    <text evidence="2">The sequence shown here is derived from an EMBL/GenBank/DDBJ whole genome shotgun (WGS) entry which is preliminary data.</text>
</comment>
<keyword evidence="1" id="KW-0472">Membrane</keyword>
<evidence type="ECO:0000313" key="3">
    <source>
        <dbReference type="Proteomes" id="UP001597201"/>
    </source>
</evidence>
<organism evidence="2 3">
    <name type="scientific">Namhaeicola litoreus</name>
    <dbReference type="NCBI Taxonomy" id="1052145"/>
    <lineage>
        <taxon>Bacteria</taxon>
        <taxon>Pseudomonadati</taxon>
        <taxon>Bacteroidota</taxon>
        <taxon>Flavobacteriia</taxon>
        <taxon>Flavobacteriales</taxon>
        <taxon>Flavobacteriaceae</taxon>
        <taxon>Namhaeicola</taxon>
    </lineage>
</organism>
<dbReference type="EMBL" id="JBHTMY010000003">
    <property type="protein sequence ID" value="MFD1316444.1"/>
    <property type="molecule type" value="Genomic_DNA"/>
</dbReference>
<feature type="transmembrane region" description="Helical" evidence="1">
    <location>
        <begin position="81"/>
        <end position="98"/>
    </location>
</feature>
<dbReference type="RefSeq" id="WP_377179427.1">
    <property type="nucleotide sequence ID" value="NZ_JBHTMY010000003.1"/>
</dbReference>
<proteinExistence type="predicted"/>
<evidence type="ECO:0000256" key="1">
    <source>
        <dbReference type="SAM" id="Phobius"/>
    </source>
</evidence>
<protein>
    <recommendedName>
        <fullName evidence="4">YcxB-like protein domain-containing protein</fullName>
    </recommendedName>
</protein>
<name>A0ABW3Y6N9_9FLAO</name>
<dbReference type="Proteomes" id="UP001597201">
    <property type="component" value="Unassembled WGS sequence"/>
</dbReference>
<feature type="transmembrane region" description="Helical" evidence="1">
    <location>
        <begin position="55"/>
        <end position="75"/>
    </location>
</feature>
<sequence>MSKNQPYPAILFDKSLFWYVYNTLANISKKSSLQETKMIESDGMTYEMWKMGKGVFKYLFLGWLIITPIIVIFLGDISWNFFLTYIIVLIIFQLFRLTRKNISSNFYLAKMNEEIIILKRDGEESINLNWNEVSSLSRLRFTNPALYIMTIEAQKNVEYIFPTSAHLLTFSISINGIGIQRDFSKMGKHIRKMKKLKNLKSFYFHYANNVIQNIKKTFANNV</sequence>
<keyword evidence="3" id="KW-1185">Reference proteome</keyword>